<proteinExistence type="predicted"/>
<evidence type="ECO:0000313" key="2">
    <source>
        <dbReference type="EMBL" id="AIF84210.1"/>
    </source>
</evidence>
<gene>
    <name evidence="2" type="ORF">NTE_02156</name>
</gene>
<sequence>MRPPQKPQKQQTPKSSRKDYDYNKPIGKCVVCYTLSGWHCYECGNDFCQAHYHEHKDRNQCKPMN</sequence>
<dbReference type="GeneID" id="41597880"/>
<name>A0A075MST3_9ARCH</name>
<keyword evidence="3" id="KW-1185">Reference proteome</keyword>
<dbReference type="HOGENOM" id="CLU_2875209_0_0_2"/>
<evidence type="ECO:0000313" key="3">
    <source>
        <dbReference type="Proteomes" id="UP000028194"/>
    </source>
</evidence>
<evidence type="ECO:0008006" key="4">
    <source>
        <dbReference type="Google" id="ProtNLM"/>
    </source>
</evidence>
<dbReference type="EMBL" id="CP007174">
    <property type="protein sequence ID" value="AIF84210.1"/>
    <property type="molecule type" value="Genomic_DNA"/>
</dbReference>
<accession>A0A075MST3</accession>
<dbReference type="Proteomes" id="UP000028194">
    <property type="component" value="Chromosome"/>
</dbReference>
<dbReference type="RefSeq" id="WP_148700825.1">
    <property type="nucleotide sequence ID" value="NZ_CP007174.1"/>
</dbReference>
<dbReference type="KEGG" id="nev:NTE_02156"/>
<organism evidence="2 3">
    <name type="scientific">Candidatus Nitrososphaera evergladensis SR1</name>
    <dbReference type="NCBI Taxonomy" id="1459636"/>
    <lineage>
        <taxon>Archaea</taxon>
        <taxon>Nitrososphaerota</taxon>
        <taxon>Nitrososphaeria</taxon>
        <taxon>Nitrososphaerales</taxon>
        <taxon>Nitrososphaeraceae</taxon>
        <taxon>Nitrososphaera</taxon>
    </lineage>
</organism>
<evidence type="ECO:0000256" key="1">
    <source>
        <dbReference type="SAM" id="MobiDB-lite"/>
    </source>
</evidence>
<dbReference type="OrthoDB" id="8731at2157"/>
<reference evidence="2 3" key="1">
    <citation type="journal article" date="2014" name="PLoS ONE">
        <title>Genome Sequence of Candidatus Nitrososphaera evergladensis from Group I.1b Enriched from Everglades Soil Reveals Novel Genomic Features of the Ammonia-Oxidizing Archaea.</title>
        <authorList>
            <person name="Zhalnina K.V."/>
            <person name="Dias R."/>
            <person name="Leonard M.T."/>
            <person name="Dorr de Quadros P."/>
            <person name="Camargo F.A."/>
            <person name="Drew J.C."/>
            <person name="Farmerie W.G."/>
            <person name="Daroub S.H."/>
            <person name="Triplett E.W."/>
        </authorList>
    </citation>
    <scope>NUCLEOTIDE SEQUENCE [LARGE SCALE GENOMIC DNA]</scope>
    <source>
        <strain evidence="2 3">SR1</strain>
    </source>
</reference>
<dbReference type="AlphaFoldDB" id="A0A075MST3"/>
<feature type="region of interest" description="Disordered" evidence="1">
    <location>
        <begin position="1"/>
        <end position="23"/>
    </location>
</feature>
<protein>
    <recommendedName>
        <fullName evidence="4">AN1-like Zinc finger</fullName>
    </recommendedName>
</protein>